<dbReference type="EMBL" id="QXJM01000009">
    <property type="protein sequence ID" value="RIE05326.1"/>
    <property type="molecule type" value="Genomic_DNA"/>
</dbReference>
<reference evidence="4 5" key="1">
    <citation type="submission" date="2018-09" db="EMBL/GenBank/DDBJ databases">
        <title>Cohnella cavernae sp. nov., isolated from a karst cave.</title>
        <authorList>
            <person name="Zhu H."/>
        </authorList>
    </citation>
    <scope>NUCLEOTIDE SEQUENCE [LARGE SCALE GENOMIC DNA]</scope>
    <source>
        <strain evidence="4 5">K2E09-144</strain>
    </source>
</reference>
<dbReference type="RefSeq" id="WP_119147411.1">
    <property type="nucleotide sequence ID" value="NZ_QXJM01000009.1"/>
</dbReference>
<dbReference type="OrthoDB" id="1715058at2"/>
<evidence type="ECO:0000256" key="1">
    <source>
        <dbReference type="SAM" id="MobiDB-lite"/>
    </source>
</evidence>
<proteinExistence type="predicted"/>
<feature type="chain" id="PRO_5038775187" description="GerMN domain-containing protein" evidence="2">
    <location>
        <begin position="27"/>
        <end position="236"/>
    </location>
</feature>
<sequence length="236" mass="24306">MKSSWTRKSRTRLLAAMLLLLPVVSACSLGGGGGEPDVADIDAPPASVEQSMLEQTDEQPSHPSIATVDNAQDGHAVKAGDAAGQAGQAGQVSQEAAGDTVTVYLLDRNGYVAPMTLRTAAESGGKEKGGDNAAGQTLAETALSWMIDNPERRDQLPPGFSALLPAGTKINSVVPDAESRSVTIDFAEPLTAWRRARIERRSSGSANRRNGAGLGVRNDGIDFGAAGSNALNPGGS</sequence>
<dbReference type="Proteomes" id="UP000266340">
    <property type="component" value="Unassembled WGS sequence"/>
</dbReference>
<evidence type="ECO:0000313" key="4">
    <source>
        <dbReference type="EMBL" id="RIE05326.1"/>
    </source>
</evidence>
<protein>
    <recommendedName>
        <fullName evidence="3">GerMN domain-containing protein</fullName>
    </recommendedName>
</protein>
<evidence type="ECO:0000256" key="2">
    <source>
        <dbReference type="SAM" id="SignalP"/>
    </source>
</evidence>
<dbReference type="PROSITE" id="PS51257">
    <property type="entry name" value="PROKAR_LIPOPROTEIN"/>
    <property type="match status" value="1"/>
</dbReference>
<keyword evidence="2" id="KW-0732">Signal</keyword>
<feature type="signal peptide" evidence="2">
    <location>
        <begin position="1"/>
        <end position="26"/>
    </location>
</feature>
<keyword evidence="5" id="KW-1185">Reference proteome</keyword>
<accession>A0A398CPK1</accession>
<name>A0A398CPK1_9BACL</name>
<feature type="region of interest" description="Disordered" evidence="1">
    <location>
        <begin position="199"/>
        <end position="236"/>
    </location>
</feature>
<gene>
    <name evidence="4" type="ORF">D3H35_01075</name>
</gene>
<feature type="domain" description="GerMN" evidence="3">
    <location>
        <begin position="102"/>
        <end position="188"/>
    </location>
</feature>
<evidence type="ECO:0000313" key="5">
    <source>
        <dbReference type="Proteomes" id="UP000266340"/>
    </source>
</evidence>
<organism evidence="4 5">
    <name type="scientific">Cohnella faecalis</name>
    <dbReference type="NCBI Taxonomy" id="2315694"/>
    <lineage>
        <taxon>Bacteria</taxon>
        <taxon>Bacillati</taxon>
        <taxon>Bacillota</taxon>
        <taxon>Bacilli</taxon>
        <taxon>Bacillales</taxon>
        <taxon>Paenibacillaceae</taxon>
        <taxon>Cohnella</taxon>
    </lineage>
</organism>
<dbReference type="Pfam" id="PF10646">
    <property type="entry name" value="Germane"/>
    <property type="match status" value="1"/>
</dbReference>
<comment type="caution">
    <text evidence="4">The sequence shown here is derived from an EMBL/GenBank/DDBJ whole genome shotgun (WGS) entry which is preliminary data.</text>
</comment>
<dbReference type="AlphaFoldDB" id="A0A398CPK1"/>
<evidence type="ECO:0000259" key="3">
    <source>
        <dbReference type="Pfam" id="PF10646"/>
    </source>
</evidence>
<dbReference type="InterPro" id="IPR019606">
    <property type="entry name" value="GerMN"/>
</dbReference>